<accession>A0A7S7NKV2</accession>
<sequence>MPRIAICLFLLMPLVRAQAPARTQPEVERLESLIEELTAMKAQVAALEGRIDTVLRGLSEQKGALQSKPTAYNALRNIESDPAPDAKPPAVRCAALTASGKRCTRAAADASKYCKQHQLAHSK</sequence>
<organism evidence="2 3">
    <name type="scientific">Paludibaculum fermentans</name>
    <dbReference type="NCBI Taxonomy" id="1473598"/>
    <lineage>
        <taxon>Bacteria</taxon>
        <taxon>Pseudomonadati</taxon>
        <taxon>Acidobacteriota</taxon>
        <taxon>Terriglobia</taxon>
        <taxon>Bryobacterales</taxon>
        <taxon>Bryobacteraceae</taxon>
        <taxon>Paludibaculum</taxon>
    </lineage>
</organism>
<evidence type="ECO:0000313" key="3">
    <source>
        <dbReference type="Proteomes" id="UP000593892"/>
    </source>
</evidence>
<proteinExistence type="predicted"/>
<keyword evidence="3" id="KW-1185">Reference proteome</keyword>
<name>A0A7S7NKV2_PALFE</name>
<dbReference type="Proteomes" id="UP000593892">
    <property type="component" value="Chromosome"/>
</dbReference>
<dbReference type="AlphaFoldDB" id="A0A7S7NKV2"/>
<protein>
    <submittedName>
        <fullName evidence="2">Uncharacterized protein</fullName>
    </submittedName>
</protein>
<evidence type="ECO:0000313" key="2">
    <source>
        <dbReference type="EMBL" id="QOY85502.1"/>
    </source>
</evidence>
<dbReference type="RefSeq" id="WP_194447172.1">
    <property type="nucleotide sequence ID" value="NZ_CP063849.1"/>
</dbReference>
<gene>
    <name evidence="2" type="ORF">IRI77_22035</name>
</gene>
<dbReference type="EMBL" id="CP063849">
    <property type="protein sequence ID" value="QOY85502.1"/>
    <property type="molecule type" value="Genomic_DNA"/>
</dbReference>
<feature type="signal peptide" evidence="1">
    <location>
        <begin position="1"/>
        <end position="17"/>
    </location>
</feature>
<dbReference type="KEGG" id="pfer:IRI77_22035"/>
<reference evidence="2 3" key="1">
    <citation type="submission" date="2020-10" db="EMBL/GenBank/DDBJ databases">
        <title>Complete genome sequence of Paludibaculum fermentans P105T, a facultatively anaerobic acidobacterium capable of dissimilatory Fe(III) reduction.</title>
        <authorList>
            <person name="Dedysh S.N."/>
            <person name="Beletsky A.V."/>
            <person name="Kulichevskaya I.S."/>
            <person name="Mardanov A.V."/>
            <person name="Ravin N.V."/>
        </authorList>
    </citation>
    <scope>NUCLEOTIDE SEQUENCE [LARGE SCALE GENOMIC DNA]</scope>
    <source>
        <strain evidence="2 3">P105</strain>
    </source>
</reference>
<evidence type="ECO:0000256" key="1">
    <source>
        <dbReference type="SAM" id="SignalP"/>
    </source>
</evidence>
<feature type="chain" id="PRO_5032299979" evidence="1">
    <location>
        <begin position="18"/>
        <end position="123"/>
    </location>
</feature>
<keyword evidence="1" id="KW-0732">Signal</keyword>